<dbReference type="Proteomes" id="UP000481861">
    <property type="component" value="Unassembled WGS sequence"/>
</dbReference>
<accession>A0A7C8M1C1</accession>
<evidence type="ECO:0000256" key="1">
    <source>
        <dbReference type="SAM" id="MobiDB-lite"/>
    </source>
</evidence>
<dbReference type="EMBL" id="JAADJZ010000037">
    <property type="protein sequence ID" value="KAF2865039.1"/>
    <property type="molecule type" value="Genomic_DNA"/>
</dbReference>
<feature type="region of interest" description="Disordered" evidence="1">
    <location>
        <begin position="125"/>
        <end position="152"/>
    </location>
</feature>
<evidence type="ECO:0000313" key="2">
    <source>
        <dbReference type="EMBL" id="KAF2865039.1"/>
    </source>
</evidence>
<protein>
    <submittedName>
        <fullName evidence="2">Uncharacterized protein</fullName>
    </submittedName>
</protein>
<reference evidence="2 3" key="1">
    <citation type="submission" date="2020-01" db="EMBL/GenBank/DDBJ databases">
        <authorList>
            <consortium name="DOE Joint Genome Institute"/>
            <person name="Haridas S."/>
            <person name="Albert R."/>
            <person name="Binder M."/>
            <person name="Bloem J."/>
            <person name="Labutti K."/>
            <person name="Salamov A."/>
            <person name="Andreopoulos B."/>
            <person name="Baker S.E."/>
            <person name="Barry K."/>
            <person name="Bills G."/>
            <person name="Bluhm B.H."/>
            <person name="Cannon C."/>
            <person name="Castanera R."/>
            <person name="Culley D.E."/>
            <person name="Daum C."/>
            <person name="Ezra D."/>
            <person name="Gonzalez J.B."/>
            <person name="Henrissat B."/>
            <person name="Kuo A."/>
            <person name="Liang C."/>
            <person name="Lipzen A."/>
            <person name="Lutzoni F."/>
            <person name="Magnuson J."/>
            <person name="Mondo S."/>
            <person name="Nolan M."/>
            <person name="Ohm R."/>
            <person name="Pangilinan J."/>
            <person name="Park H.-J.H."/>
            <person name="Ramirez L."/>
            <person name="Alfaro M."/>
            <person name="Sun H."/>
            <person name="Tritt A."/>
            <person name="Yoshinaga Y."/>
            <person name="Zwiers L.-H.L."/>
            <person name="Turgeon B.G."/>
            <person name="Goodwin S.B."/>
            <person name="Spatafora J.W."/>
            <person name="Crous P.W."/>
            <person name="Grigoriev I.V."/>
        </authorList>
    </citation>
    <scope>NUCLEOTIDE SEQUENCE [LARGE SCALE GENOMIC DNA]</scope>
    <source>
        <strain evidence="2 3">CBS 611.86</strain>
    </source>
</reference>
<name>A0A7C8M1C1_9PLEO</name>
<comment type="caution">
    <text evidence="2">The sequence shown here is derived from an EMBL/GenBank/DDBJ whole genome shotgun (WGS) entry which is preliminary data.</text>
</comment>
<keyword evidence="3" id="KW-1185">Reference proteome</keyword>
<feature type="compositionally biased region" description="Basic and acidic residues" evidence="1">
    <location>
        <begin position="125"/>
        <end position="137"/>
    </location>
</feature>
<sequence>MYERNAQRQIDRYVIQAPGVCVASLTTLSIRGRMLDYRDTCNIHNSAQFGSISLFNAITSSLVQFNSTVAALHASRTASRPASQLAAWKRHGITMPQLGTSVTLTHSHTHSLSLHLPVSIPHSHCVSDQKEHDEYQKQRNSSLGEMGGYINDADGRRLRSSATLIT</sequence>
<dbReference type="AlphaFoldDB" id="A0A7C8M1C1"/>
<organism evidence="2 3">
    <name type="scientific">Massariosphaeria phaeospora</name>
    <dbReference type="NCBI Taxonomy" id="100035"/>
    <lineage>
        <taxon>Eukaryota</taxon>
        <taxon>Fungi</taxon>
        <taxon>Dikarya</taxon>
        <taxon>Ascomycota</taxon>
        <taxon>Pezizomycotina</taxon>
        <taxon>Dothideomycetes</taxon>
        <taxon>Pleosporomycetidae</taxon>
        <taxon>Pleosporales</taxon>
        <taxon>Pleosporales incertae sedis</taxon>
        <taxon>Massariosphaeria</taxon>
    </lineage>
</organism>
<proteinExistence type="predicted"/>
<gene>
    <name evidence="2" type="ORF">BDV95DRAFT_266246</name>
</gene>
<evidence type="ECO:0000313" key="3">
    <source>
        <dbReference type="Proteomes" id="UP000481861"/>
    </source>
</evidence>